<dbReference type="InterPro" id="IPR019734">
    <property type="entry name" value="TPR_rpt"/>
</dbReference>
<keyword evidence="6" id="KW-0808">Transferase</keyword>
<dbReference type="Gene3D" id="3.30.70.270">
    <property type="match status" value="1"/>
</dbReference>
<dbReference type="SUPFAM" id="SSF55073">
    <property type="entry name" value="Nucleotide cyclase"/>
    <property type="match status" value="1"/>
</dbReference>
<dbReference type="SMART" id="SM00028">
    <property type="entry name" value="TPR"/>
    <property type="match status" value="4"/>
</dbReference>
<reference evidence="7" key="1">
    <citation type="journal article" date="2019" name="Int. J. Syst. Evol. Microbiol.">
        <title>The Global Catalogue of Microorganisms (GCM) 10K type strain sequencing project: providing services to taxonomists for standard genome sequencing and annotation.</title>
        <authorList>
            <consortium name="The Broad Institute Genomics Platform"/>
            <consortium name="The Broad Institute Genome Sequencing Center for Infectious Disease"/>
            <person name="Wu L."/>
            <person name="Ma J."/>
        </authorList>
    </citation>
    <scope>NUCLEOTIDE SEQUENCE [LARGE SCALE GENOMIC DNA]</scope>
    <source>
        <strain evidence="7">CGMCC 1.16619</strain>
    </source>
</reference>
<dbReference type="Pfam" id="PF13424">
    <property type="entry name" value="TPR_12"/>
    <property type="match status" value="1"/>
</dbReference>
<dbReference type="Pfam" id="PF00990">
    <property type="entry name" value="GGDEF"/>
    <property type="match status" value="1"/>
</dbReference>
<organism evidence="6 7">
    <name type="scientific">Rhodanobacter ginsengisoli</name>
    <dbReference type="NCBI Taxonomy" id="418646"/>
    <lineage>
        <taxon>Bacteria</taxon>
        <taxon>Pseudomonadati</taxon>
        <taxon>Pseudomonadota</taxon>
        <taxon>Gammaproteobacteria</taxon>
        <taxon>Lysobacterales</taxon>
        <taxon>Rhodanobacteraceae</taxon>
        <taxon>Rhodanobacter</taxon>
    </lineage>
</organism>
<evidence type="ECO:0000256" key="2">
    <source>
        <dbReference type="ARBA" id="ARBA00034247"/>
    </source>
</evidence>
<dbReference type="RefSeq" id="WP_377318432.1">
    <property type="nucleotide sequence ID" value="NZ_JBHSNF010000001.1"/>
</dbReference>
<dbReference type="CDD" id="cd01949">
    <property type="entry name" value="GGDEF"/>
    <property type="match status" value="1"/>
</dbReference>
<dbReference type="SUPFAM" id="SSF48452">
    <property type="entry name" value="TPR-like"/>
    <property type="match status" value="2"/>
</dbReference>
<feature type="repeat" description="TPR" evidence="3">
    <location>
        <begin position="226"/>
        <end position="259"/>
    </location>
</feature>
<dbReference type="PROSITE" id="PS50887">
    <property type="entry name" value="GGDEF"/>
    <property type="match status" value="1"/>
</dbReference>
<dbReference type="InterPro" id="IPR029787">
    <property type="entry name" value="Nucleotide_cyclase"/>
</dbReference>
<evidence type="ECO:0000256" key="4">
    <source>
        <dbReference type="SAM" id="SignalP"/>
    </source>
</evidence>
<feature type="domain" description="GGDEF" evidence="5">
    <location>
        <begin position="490"/>
        <end position="620"/>
    </location>
</feature>
<dbReference type="GO" id="GO:0052621">
    <property type="term" value="F:diguanylate cyclase activity"/>
    <property type="evidence" value="ECO:0007669"/>
    <property type="project" value="UniProtKB-EC"/>
</dbReference>
<comment type="caution">
    <text evidence="6">The sequence shown here is derived from an EMBL/GenBank/DDBJ whole genome shotgun (WGS) entry which is preliminary data.</text>
</comment>
<evidence type="ECO:0000313" key="6">
    <source>
        <dbReference type="EMBL" id="MFC5525392.1"/>
    </source>
</evidence>
<evidence type="ECO:0000256" key="1">
    <source>
        <dbReference type="ARBA" id="ARBA00012528"/>
    </source>
</evidence>
<evidence type="ECO:0000313" key="7">
    <source>
        <dbReference type="Proteomes" id="UP001596114"/>
    </source>
</evidence>
<feature type="chain" id="PRO_5047146771" description="diguanylate cyclase" evidence="4">
    <location>
        <begin position="21"/>
        <end position="620"/>
    </location>
</feature>
<feature type="signal peptide" evidence="4">
    <location>
        <begin position="1"/>
        <end position="20"/>
    </location>
</feature>
<dbReference type="NCBIfam" id="TIGR00254">
    <property type="entry name" value="GGDEF"/>
    <property type="match status" value="1"/>
</dbReference>
<dbReference type="InterPro" id="IPR000160">
    <property type="entry name" value="GGDEF_dom"/>
</dbReference>
<dbReference type="Gene3D" id="1.25.40.10">
    <property type="entry name" value="Tetratricopeptide repeat domain"/>
    <property type="match status" value="2"/>
</dbReference>
<dbReference type="SMART" id="SM00267">
    <property type="entry name" value="GGDEF"/>
    <property type="match status" value="1"/>
</dbReference>
<dbReference type="PANTHER" id="PTHR45138">
    <property type="entry name" value="REGULATORY COMPONENTS OF SENSORY TRANSDUCTION SYSTEM"/>
    <property type="match status" value="1"/>
</dbReference>
<keyword evidence="6" id="KW-0548">Nucleotidyltransferase</keyword>
<keyword evidence="3" id="KW-0802">TPR repeat</keyword>
<sequence length="620" mass="67095">MGARKYLGLILLLWPALMPAAPPGRGRSPEALLAQVLTGEDRNPEATRRALVALMPQLSPGATRRDALAHLCVLTADAEARAGLAMAQQGLAEARQTGDRRAESKFLQCRGYAGESLGEMTAAARDYAAAVSAGEASGDRAALAQALAARGELRQTSGEYAGAINDLKRAYDLYLALGQPYKQNNVLNAMANLYSDPSVGEYDKAIAYYRQLLAGYEKGGNRADVATIDFNIGSSLELKGDLDAAMPYYRRALEIDQARGDAGSVATEQQGIGVLLGKQGQPQLGLTWVEKALAYFQAQADPDGIARLRLARGELLRRAGRLDSALVDLDAARVYFQQQGNLRFLVRIDEARALALAGLSRWQQAYEALGRQFKAQSALDHELASKRTTSLRVQFDAERTEQQNRELQEENLHRGEALRAAGREYRLQAQVITLGALLLAVLGMLAMRQLGKLRRLHLQAMTDELTGLPNRRSILAFLDERIRVARRRGEALSVVALDIDRFKRINDLHGHDGGDRALAAVARLAGSALRDSDRVGRIGGEEFLLVLPGAGAETAAEIAERTRSAIAAASFDEISPCLRTSVSLGVSSWAGGKDSVEALVKRADEALYRAKQGGRDRVAC</sequence>
<evidence type="ECO:0000259" key="5">
    <source>
        <dbReference type="PROSITE" id="PS50887"/>
    </source>
</evidence>
<dbReference type="PANTHER" id="PTHR45138:SF9">
    <property type="entry name" value="DIGUANYLATE CYCLASE DGCM-RELATED"/>
    <property type="match status" value="1"/>
</dbReference>
<accession>A0ABW0QP52</accession>
<comment type="catalytic activity">
    <reaction evidence="2">
        <text>2 GTP = 3',3'-c-di-GMP + 2 diphosphate</text>
        <dbReference type="Rhea" id="RHEA:24898"/>
        <dbReference type="ChEBI" id="CHEBI:33019"/>
        <dbReference type="ChEBI" id="CHEBI:37565"/>
        <dbReference type="ChEBI" id="CHEBI:58805"/>
        <dbReference type="EC" id="2.7.7.65"/>
    </reaction>
</comment>
<keyword evidence="4" id="KW-0732">Signal</keyword>
<name>A0ABW0QP52_9GAMM</name>
<dbReference type="Proteomes" id="UP001596114">
    <property type="component" value="Unassembled WGS sequence"/>
</dbReference>
<dbReference type="EMBL" id="JBHSNF010000001">
    <property type="protein sequence ID" value="MFC5525392.1"/>
    <property type="molecule type" value="Genomic_DNA"/>
</dbReference>
<evidence type="ECO:0000256" key="3">
    <source>
        <dbReference type="PROSITE-ProRule" id="PRU00339"/>
    </source>
</evidence>
<proteinExistence type="predicted"/>
<protein>
    <recommendedName>
        <fullName evidence="1">diguanylate cyclase</fullName>
        <ecNumber evidence="1">2.7.7.65</ecNumber>
    </recommendedName>
</protein>
<dbReference type="InterPro" id="IPR011990">
    <property type="entry name" value="TPR-like_helical_dom_sf"/>
</dbReference>
<gene>
    <name evidence="6" type="ORF">ACFPPA_06510</name>
</gene>
<dbReference type="InterPro" id="IPR043128">
    <property type="entry name" value="Rev_trsase/Diguanyl_cyclase"/>
</dbReference>
<dbReference type="InterPro" id="IPR050469">
    <property type="entry name" value="Diguanylate_Cyclase"/>
</dbReference>
<dbReference type="PROSITE" id="PS50005">
    <property type="entry name" value="TPR"/>
    <property type="match status" value="1"/>
</dbReference>
<keyword evidence="7" id="KW-1185">Reference proteome</keyword>
<dbReference type="EC" id="2.7.7.65" evidence="1"/>